<feature type="signal peptide" evidence="3">
    <location>
        <begin position="1"/>
        <end position="28"/>
    </location>
</feature>
<dbReference type="GO" id="GO:0008104">
    <property type="term" value="P:intracellular protein localization"/>
    <property type="evidence" value="ECO:0007669"/>
    <property type="project" value="TreeGrafter"/>
</dbReference>
<feature type="domain" description="DUF4704" evidence="4">
    <location>
        <begin position="691"/>
        <end position="792"/>
    </location>
</feature>
<dbReference type="InterPro" id="IPR031570">
    <property type="entry name" value="NBEA/BDCP_DUF4704"/>
</dbReference>
<keyword evidence="7" id="KW-1185">Reference proteome</keyword>
<evidence type="ECO:0000259" key="4">
    <source>
        <dbReference type="Pfam" id="PF15787"/>
    </source>
</evidence>
<dbReference type="InterPro" id="IPR050865">
    <property type="entry name" value="BEACH_Domain"/>
</dbReference>
<dbReference type="InterPro" id="IPR046852">
    <property type="entry name" value="Neurobeachin_a-sol"/>
</dbReference>
<dbReference type="GeneTree" id="ENSGT00940000158454"/>
<protein>
    <recommendedName>
        <fullName evidence="8">Neurobeachin-like protein 2</fullName>
    </recommendedName>
</protein>
<proteinExistence type="predicted"/>
<dbReference type="AlphaFoldDB" id="A0A8C4NN86"/>
<dbReference type="Gene3D" id="2.60.120.200">
    <property type="match status" value="1"/>
</dbReference>
<dbReference type="Proteomes" id="UP000694388">
    <property type="component" value="Unplaced"/>
</dbReference>
<organism evidence="6 7">
    <name type="scientific">Eptatretus burgeri</name>
    <name type="common">Inshore hagfish</name>
    <dbReference type="NCBI Taxonomy" id="7764"/>
    <lineage>
        <taxon>Eukaryota</taxon>
        <taxon>Metazoa</taxon>
        <taxon>Chordata</taxon>
        <taxon>Craniata</taxon>
        <taxon>Vertebrata</taxon>
        <taxon>Cyclostomata</taxon>
        <taxon>Myxini</taxon>
        <taxon>Myxiniformes</taxon>
        <taxon>Myxinidae</taxon>
        <taxon>Eptatretinae</taxon>
        <taxon>Eptatretus</taxon>
    </lineage>
</organism>
<evidence type="ECO:0000256" key="2">
    <source>
        <dbReference type="SAM" id="MobiDB-lite"/>
    </source>
</evidence>
<evidence type="ECO:0000256" key="3">
    <source>
        <dbReference type="SAM" id="SignalP"/>
    </source>
</evidence>
<dbReference type="Pfam" id="PF13385">
    <property type="entry name" value="Laminin_G_3"/>
    <property type="match status" value="1"/>
</dbReference>
<feature type="domain" description="Neurobeachin alpha-solenoid region" evidence="5">
    <location>
        <begin position="139"/>
        <end position="318"/>
    </location>
</feature>
<dbReference type="GO" id="GO:0005829">
    <property type="term" value="C:cytosol"/>
    <property type="evidence" value="ECO:0007669"/>
    <property type="project" value="TreeGrafter"/>
</dbReference>
<evidence type="ECO:0000313" key="6">
    <source>
        <dbReference type="Ensembl" id="ENSEBUP00000006702.1"/>
    </source>
</evidence>
<keyword evidence="1" id="KW-0853">WD repeat</keyword>
<evidence type="ECO:0000259" key="5">
    <source>
        <dbReference type="Pfam" id="PF20425"/>
    </source>
</evidence>
<evidence type="ECO:0000313" key="7">
    <source>
        <dbReference type="Proteomes" id="UP000694388"/>
    </source>
</evidence>
<reference evidence="6" key="1">
    <citation type="submission" date="2025-08" db="UniProtKB">
        <authorList>
            <consortium name="Ensembl"/>
        </authorList>
    </citation>
    <scope>IDENTIFICATION</scope>
</reference>
<evidence type="ECO:0008006" key="8">
    <source>
        <dbReference type="Google" id="ProtNLM"/>
    </source>
</evidence>
<name>A0A8C4NN86_EPTBU</name>
<evidence type="ECO:0000256" key="1">
    <source>
        <dbReference type="ARBA" id="ARBA00022574"/>
    </source>
</evidence>
<accession>A0A8C4NN86</accession>
<dbReference type="PANTHER" id="PTHR13743:SF112">
    <property type="entry name" value="BEACH DOMAIN-CONTAINING PROTEIN"/>
    <property type="match status" value="1"/>
</dbReference>
<dbReference type="GO" id="GO:0019901">
    <property type="term" value="F:protein kinase binding"/>
    <property type="evidence" value="ECO:0007669"/>
    <property type="project" value="TreeGrafter"/>
</dbReference>
<dbReference type="InterPro" id="IPR013320">
    <property type="entry name" value="ConA-like_dom_sf"/>
</dbReference>
<keyword evidence="3" id="KW-0732">Signal</keyword>
<dbReference type="Pfam" id="PF20425">
    <property type="entry name" value="Neurobeachin"/>
    <property type="match status" value="1"/>
</dbReference>
<feature type="chain" id="PRO_5034561607" description="Neurobeachin-like protein 2" evidence="3">
    <location>
        <begin position="29"/>
        <end position="814"/>
    </location>
</feature>
<dbReference type="Pfam" id="PF15787">
    <property type="entry name" value="DUF4704"/>
    <property type="match status" value="1"/>
</dbReference>
<reference evidence="6" key="2">
    <citation type="submission" date="2025-09" db="UniProtKB">
        <authorList>
            <consortium name="Ensembl"/>
        </authorList>
    </citation>
    <scope>IDENTIFICATION</scope>
</reference>
<sequence length="814" mass="89433">MRLLSDTREGSSPRLRLILLCLTEVIQALHTSSPDRRQVEVSTVLDGYLKVLNATGVGDALQDLQVQMLKTIPEMLACTDRPTLQASFLNSNCFEHLLRLLQNSKLLLNPVCKDTAETDSELVRPALIEKGCEKGETGGGDTLVVLTIRVLSEVMLRSPAAKEVFKERIGYPQLLEVLQSLGQPSKDLLDEILNMAVEGDHTSSERRGIANVQLLLLLLRWLPGLASRELQASLAASLLRLCTCDKRSRIVCVTAGMLSCTLDTLENPEILQHPVCAQSLIKFLEAIGSHSVREEELFRVFRLIRVDNLPSDTQTSSHVTAATMETSPNMDSNVASKFGSPAIISRPPTSHSCIESLDEESTTRPHVGPGHSLAHPFAPMLTRALLSMARRDGKESALQYFDLTHEMSGITVPAIERWPGNGFSFHTWLCLEPDQPRGVGLLRRRQLYSFFTSSGMGFEAFFTATGVLAVAVCTKKEHVTVTLPDSIFQDGNWHCVAVVHTASRRTLFFQNVVNIYVDGQLKQTAQLKFPPLNEPFTSCCIGSAGNRTITPSPSQIPEISVPSVPTGQLAGLSISPSRPSVLPGLTPGRPATSADVRTIPAGTQDGEWGSPSSLRGQLGTVFVFHDTLQLVHLKALHRAGPNNHFPFRAPEVELLDLPSKMLLHYTPKACHNLMCLDLAPSQLFDGRLTGKTVVNWDVKDVINCIGGVQVLLPLLEQLRSIGPESSLKQDYATEGSPIRSFELRLEKNHVACFILMIKNFIKGHLINQDTLAQGQGLAMIGALLQQVNIFHVPTCTCLKFLLSPFLHFKFFINL</sequence>
<dbReference type="GO" id="GO:0016020">
    <property type="term" value="C:membrane"/>
    <property type="evidence" value="ECO:0007669"/>
    <property type="project" value="TreeGrafter"/>
</dbReference>
<dbReference type="SUPFAM" id="SSF49899">
    <property type="entry name" value="Concanavalin A-like lectins/glucanases"/>
    <property type="match status" value="1"/>
</dbReference>
<feature type="region of interest" description="Disordered" evidence="2">
    <location>
        <begin position="574"/>
        <end position="595"/>
    </location>
</feature>
<dbReference type="Ensembl" id="ENSEBUT00000007164.1">
    <property type="protein sequence ID" value="ENSEBUP00000006702.1"/>
    <property type="gene ID" value="ENSEBUG00000004425.1"/>
</dbReference>
<dbReference type="PANTHER" id="PTHR13743">
    <property type="entry name" value="BEIGE/BEACH-RELATED"/>
    <property type="match status" value="1"/>
</dbReference>